<feature type="transmembrane region" description="Helical" evidence="6">
    <location>
        <begin position="111"/>
        <end position="134"/>
    </location>
</feature>
<dbReference type="PANTHER" id="PTHR33529">
    <property type="entry name" value="SLR0882 PROTEIN-RELATED"/>
    <property type="match status" value="1"/>
</dbReference>
<protein>
    <submittedName>
        <fullName evidence="7">Permease YjgP/YjgQ family protein</fullName>
    </submittedName>
</protein>
<evidence type="ECO:0000256" key="3">
    <source>
        <dbReference type="ARBA" id="ARBA00022692"/>
    </source>
</evidence>
<evidence type="ECO:0000256" key="4">
    <source>
        <dbReference type="ARBA" id="ARBA00022989"/>
    </source>
</evidence>
<keyword evidence="2" id="KW-1003">Cell membrane</keyword>
<feature type="transmembrane region" description="Helical" evidence="6">
    <location>
        <begin position="64"/>
        <end position="90"/>
    </location>
</feature>
<name>A0A653AFU6_9BACT</name>
<evidence type="ECO:0000256" key="2">
    <source>
        <dbReference type="ARBA" id="ARBA00022475"/>
    </source>
</evidence>
<feature type="transmembrane region" description="Helical" evidence="6">
    <location>
        <begin position="344"/>
        <end position="363"/>
    </location>
</feature>
<keyword evidence="3 6" id="KW-0812">Transmembrane</keyword>
<feature type="transmembrane region" description="Helical" evidence="6">
    <location>
        <begin position="287"/>
        <end position="304"/>
    </location>
</feature>
<proteinExistence type="predicted"/>
<comment type="subcellular location">
    <subcellularLocation>
        <location evidence="1">Cell membrane</location>
        <topology evidence="1">Multi-pass membrane protein</topology>
    </subcellularLocation>
</comment>
<keyword evidence="5 6" id="KW-0472">Membrane</keyword>
<organism evidence="7">
    <name type="scientific">uncultured Paludibacter sp</name>
    <dbReference type="NCBI Taxonomy" id="497635"/>
    <lineage>
        <taxon>Bacteria</taxon>
        <taxon>Pseudomonadati</taxon>
        <taxon>Bacteroidota</taxon>
        <taxon>Bacteroidia</taxon>
        <taxon>Bacteroidales</taxon>
        <taxon>Paludibacteraceae</taxon>
        <taxon>Paludibacter</taxon>
        <taxon>environmental samples</taxon>
    </lineage>
</organism>
<evidence type="ECO:0000256" key="6">
    <source>
        <dbReference type="SAM" id="Phobius"/>
    </source>
</evidence>
<dbReference type="GO" id="GO:0043190">
    <property type="term" value="C:ATP-binding cassette (ABC) transporter complex"/>
    <property type="evidence" value="ECO:0007669"/>
    <property type="project" value="TreeGrafter"/>
</dbReference>
<feature type="transmembrane region" description="Helical" evidence="6">
    <location>
        <begin position="23"/>
        <end position="44"/>
    </location>
</feature>
<gene>
    <name evidence="7" type="ORF">TRIP_D410141</name>
</gene>
<evidence type="ECO:0000256" key="5">
    <source>
        <dbReference type="ARBA" id="ARBA00023136"/>
    </source>
</evidence>
<accession>A0A653AFU6</accession>
<dbReference type="AlphaFoldDB" id="A0A653AFU6"/>
<feature type="transmembrane region" description="Helical" evidence="6">
    <location>
        <begin position="316"/>
        <end position="338"/>
    </location>
</feature>
<sequence>MNTKINYQKIGLKRIDTYIIKKFLGTFFFTIILILSISIVFDITEKIDNFYENNAPWKAIIFDYYLNFIPFYAHLFTPLFTFISVIFFTSKMANNTEIVAILASGVSFKRFLLPYAISAAVIMLFSFVLGAFIIPHSSKIKLDFENKYVEKFKTENAHNIQMEVEKGTILYFDRFEETNNTGYKFSLEKFDKKILISRLTAESVIWDSAYNWHVNNYIKRDFNGMRETLTRGDTLNLKIPIQPKELFISAEEAPQMSLFELRNYLQKQKKRGVGNTQVFEDEYYKRYSMPLAAIIMTLIGVTLSSKKVRGGMGLNLGIGLALSSLYVLFITMSSTFAVSGLMPTLLAVWMPNIVFLSVGLYLYRIAPK</sequence>
<dbReference type="Pfam" id="PF03739">
    <property type="entry name" value="LptF_LptG"/>
    <property type="match status" value="1"/>
</dbReference>
<evidence type="ECO:0000313" key="7">
    <source>
        <dbReference type="EMBL" id="VBB46878.1"/>
    </source>
</evidence>
<evidence type="ECO:0000256" key="1">
    <source>
        <dbReference type="ARBA" id="ARBA00004651"/>
    </source>
</evidence>
<reference evidence="7" key="1">
    <citation type="submission" date="2018-07" db="EMBL/GenBank/DDBJ databases">
        <authorList>
            <consortium name="Genoscope - CEA"/>
            <person name="William W."/>
        </authorList>
    </citation>
    <scope>NUCLEOTIDE SEQUENCE</scope>
    <source>
        <strain evidence="7">IK1</strain>
    </source>
</reference>
<dbReference type="PANTHER" id="PTHR33529:SF8">
    <property type="entry name" value="PERMEASE, YJGP_YJGQ FAMILY"/>
    <property type="match status" value="1"/>
</dbReference>
<keyword evidence="4 6" id="KW-1133">Transmembrane helix</keyword>
<dbReference type="InterPro" id="IPR005495">
    <property type="entry name" value="LptG/LptF_permease"/>
</dbReference>
<dbReference type="EMBL" id="UPXZ01000036">
    <property type="protein sequence ID" value="VBB46878.1"/>
    <property type="molecule type" value="Genomic_DNA"/>
</dbReference>
<dbReference type="GO" id="GO:0015920">
    <property type="term" value="P:lipopolysaccharide transport"/>
    <property type="evidence" value="ECO:0007669"/>
    <property type="project" value="TreeGrafter"/>
</dbReference>